<dbReference type="EMBL" id="KZ857487">
    <property type="protein sequence ID" value="RDX42308.1"/>
    <property type="molecule type" value="Genomic_DNA"/>
</dbReference>
<evidence type="ECO:0000313" key="2">
    <source>
        <dbReference type="Proteomes" id="UP000256964"/>
    </source>
</evidence>
<sequence>MSNNCQELDCLLLRPWTVELALERYAKLAERFDVARFIQRAPDFEEIPWPTLVSPDVLQIEGVRWDAVEAFFAAARSKMSAAAYGKLVKGTMIRFHPDKWAARNILLRARDEDHKKALTRAALRVAQEAGAAYERLTRN</sequence>
<evidence type="ECO:0000313" key="1">
    <source>
        <dbReference type="EMBL" id="RDX42308.1"/>
    </source>
</evidence>
<protein>
    <submittedName>
        <fullName evidence="1">Uncharacterized protein</fullName>
    </submittedName>
</protein>
<name>A0A371CPT0_9APHY</name>
<keyword evidence="2" id="KW-1185">Reference proteome</keyword>
<gene>
    <name evidence="1" type="ORF">OH76DRAFT_1422578</name>
</gene>
<reference evidence="1 2" key="1">
    <citation type="journal article" date="2018" name="Biotechnol. Biofuels">
        <title>Integrative visual omics of the white-rot fungus Polyporus brumalis exposes the biotechnological potential of its oxidative enzymes for delignifying raw plant biomass.</title>
        <authorList>
            <person name="Miyauchi S."/>
            <person name="Rancon A."/>
            <person name="Drula E."/>
            <person name="Hage H."/>
            <person name="Chaduli D."/>
            <person name="Favel A."/>
            <person name="Grisel S."/>
            <person name="Henrissat B."/>
            <person name="Herpoel-Gimbert I."/>
            <person name="Ruiz-Duenas F.J."/>
            <person name="Chevret D."/>
            <person name="Hainaut M."/>
            <person name="Lin J."/>
            <person name="Wang M."/>
            <person name="Pangilinan J."/>
            <person name="Lipzen A."/>
            <person name="Lesage-Meessen L."/>
            <person name="Navarro D."/>
            <person name="Riley R."/>
            <person name="Grigoriev I.V."/>
            <person name="Zhou S."/>
            <person name="Raouche S."/>
            <person name="Rosso M.N."/>
        </authorList>
    </citation>
    <scope>NUCLEOTIDE SEQUENCE [LARGE SCALE GENOMIC DNA]</scope>
    <source>
        <strain evidence="1 2">BRFM 1820</strain>
    </source>
</reference>
<proteinExistence type="predicted"/>
<dbReference type="Proteomes" id="UP000256964">
    <property type="component" value="Unassembled WGS sequence"/>
</dbReference>
<accession>A0A371CPT0</accession>
<dbReference type="OrthoDB" id="3265210at2759"/>
<dbReference type="AlphaFoldDB" id="A0A371CPT0"/>
<dbReference type="STRING" id="139420.A0A371CPT0"/>
<organism evidence="1 2">
    <name type="scientific">Lentinus brumalis</name>
    <dbReference type="NCBI Taxonomy" id="2498619"/>
    <lineage>
        <taxon>Eukaryota</taxon>
        <taxon>Fungi</taxon>
        <taxon>Dikarya</taxon>
        <taxon>Basidiomycota</taxon>
        <taxon>Agaricomycotina</taxon>
        <taxon>Agaricomycetes</taxon>
        <taxon>Polyporales</taxon>
        <taxon>Polyporaceae</taxon>
        <taxon>Lentinus</taxon>
    </lineage>
</organism>